<dbReference type="AlphaFoldDB" id="A0A292IHN7"/>
<dbReference type="SUPFAM" id="SSF53448">
    <property type="entry name" value="Nucleotide-diphospho-sugar transferases"/>
    <property type="match status" value="1"/>
</dbReference>
<keyword evidence="2" id="KW-0548">Nucleotidyltransferase</keyword>
<dbReference type="InterPro" id="IPR018294">
    <property type="entry name" value="ISPD_synthase_CS"/>
</dbReference>
<evidence type="ECO:0000313" key="4">
    <source>
        <dbReference type="Proteomes" id="UP000261764"/>
    </source>
</evidence>
<dbReference type="EMBL" id="HG937516">
    <property type="protein sequence ID" value="CDN40459.1"/>
    <property type="molecule type" value="Genomic_DNA"/>
</dbReference>
<dbReference type="PANTHER" id="PTHR32125:SF8">
    <property type="entry name" value="RIBITOL-5-PHOSPHATE CYTIDYLYLTRANSFERASE"/>
    <property type="match status" value="1"/>
</dbReference>
<dbReference type="RefSeq" id="WP_343251806.1">
    <property type="nucleotide sequence ID" value="NZ_HG937516.1"/>
</dbReference>
<evidence type="ECO:0008006" key="5">
    <source>
        <dbReference type="Google" id="ProtNLM"/>
    </source>
</evidence>
<dbReference type="KEGG" id="mamp:MAMA39_03390"/>
<proteinExistence type="predicted"/>
<dbReference type="CDD" id="cd02516">
    <property type="entry name" value="CDP-ME_synthetase"/>
    <property type="match status" value="1"/>
</dbReference>
<keyword evidence="1" id="KW-0808">Transferase</keyword>
<gene>
    <name evidence="3" type="ORF">MAMA39_03390</name>
</gene>
<reference evidence="3 4" key="1">
    <citation type="journal article" date="2015" name="Clin. Infect. Dis.">
        <title>Genomic Investigations unmask Mycoplasma amphoriforme, a new respiratory pathogen.</title>
        <authorList>
            <person name="Gillespie S.H."/>
            <person name="Ling C.L."/>
            <person name="Oravcova K."/>
            <person name="Pinheiro M."/>
            <person name="Wells L."/>
            <person name="Bryant J.M."/>
            <person name="McHugh T.D."/>
            <person name="Bebear C."/>
            <person name="Webster D."/>
            <person name="Harris S.R."/>
            <person name="Seth-Smith H.M."/>
            <person name="Thomson N.R."/>
        </authorList>
    </citation>
    <scope>NUCLEOTIDE SEQUENCE [LARGE SCALE GENOMIC DNA]</scope>
    <source>
        <strain evidence="3 4">A39</strain>
    </source>
</reference>
<dbReference type="NCBIfam" id="NF001183">
    <property type="entry name" value="PRK00155.1-3"/>
    <property type="match status" value="1"/>
</dbReference>
<accession>A0A292IHN7</accession>
<evidence type="ECO:0000256" key="2">
    <source>
        <dbReference type="ARBA" id="ARBA00022695"/>
    </source>
</evidence>
<evidence type="ECO:0000256" key="1">
    <source>
        <dbReference type="ARBA" id="ARBA00022679"/>
    </source>
</evidence>
<dbReference type="GO" id="GO:0050518">
    <property type="term" value="F:2-C-methyl-D-erythritol 4-phosphate cytidylyltransferase activity"/>
    <property type="evidence" value="ECO:0007669"/>
    <property type="project" value="TreeGrafter"/>
</dbReference>
<organism evidence="3 4">
    <name type="scientific">Mycoplasma amphoriforme A39</name>
    <dbReference type="NCBI Taxonomy" id="572419"/>
    <lineage>
        <taxon>Bacteria</taxon>
        <taxon>Bacillati</taxon>
        <taxon>Mycoplasmatota</taxon>
        <taxon>Mollicutes</taxon>
        <taxon>Mycoplasmataceae</taxon>
        <taxon>Mycoplasma</taxon>
    </lineage>
</organism>
<dbReference type="Pfam" id="PF01128">
    <property type="entry name" value="IspD"/>
    <property type="match status" value="1"/>
</dbReference>
<evidence type="ECO:0000313" key="3">
    <source>
        <dbReference type="EMBL" id="CDN40459.1"/>
    </source>
</evidence>
<dbReference type="InterPro" id="IPR050088">
    <property type="entry name" value="IspD/TarI_cytidylyltransf_bact"/>
</dbReference>
<dbReference type="Proteomes" id="UP000261764">
    <property type="component" value="Chromosome I"/>
</dbReference>
<dbReference type="GO" id="GO:0008299">
    <property type="term" value="P:isoprenoid biosynthetic process"/>
    <property type="evidence" value="ECO:0007669"/>
    <property type="project" value="InterPro"/>
</dbReference>
<dbReference type="Gene3D" id="3.90.550.10">
    <property type="entry name" value="Spore Coat Polysaccharide Biosynthesis Protein SpsA, Chain A"/>
    <property type="match status" value="1"/>
</dbReference>
<keyword evidence="4" id="KW-1185">Reference proteome</keyword>
<sequence length="251" mass="28720">MTTRNVFAIILAAGNSTRMVGFNQPKQFLLLDEYCVLHHTLKPFFQCKQVSHLLIVTKPIWFEQTKKICKLLNQHCVRTPEDLKISLVNGGHDRNDSIVSALVSIQTMHEKCNQDIILTHDAARPFVSVDLIEQCIQATKKYGACSVISPAVDTVALANNNFFEQTLPRDKTYLVQTPQCFIFQHGIKMYDITKTNSWPKSTDVSSLLLLKNFKVAVVHGYRENIKITTNTDYELAKLILENRRKQRIEQN</sequence>
<dbReference type="InterPro" id="IPR029044">
    <property type="entry name" value="Nucleotide-diphossugar_trans"/>
</dbReference>
<dbReference type="PROSITE" id="PS01295">
    <property type="entry name" value="ISPD"/>
    <property type="match status" value="1"/>
</dbReference>
<dbReference type="InterPro" id="IPR034683">
    <property type="entry name" value="IspD/TarI"/>
</dbReference>
<name>A0A292IHN7_9MOLU</name>
<protein>
    <recommendedName>
        <fullName evidence="5">2-C-methyl-D-erythritol 4-phosphate cytidylyltransferase</fullName>
    </recommendedName>
</protein>
<dbReference type="PANTHER" id="PTHR32125">
    <property type="entry name" value="2-C-METHYL-D-ERYTHRITOL 4-PHOSPHATE CYTIDYLYLTRANSFERASE, CHLOROPLASTIC"/>
    <property type="match status" value="1"/>
</dbReference>